<organism evidence="2 3">
    <name type="scientific">Cuscuta europaea</name>
    <name type="common">European dodder</name>
    <dbReference type="NCBI Taxonomy" id="41803"/>
    <lineage>
        <taxon>Eukaryota</taxon>
        <taxon>Viridiplantae</taxon>
        <taxon>Streptophyta</taxon>
        <taxon>Embryophyta</taxon>
        <taxon>Tracheophyta</taxon>
        <taxon>Spermatophyta</taxon>
        <taxon>Magnoliopsida</taxon>
        <taxon>eudicotyledons</taxon>
        <taxon>Gunneridae</taxon>
        <taxon>Pentapetalae</taxon>
        <taxon>asterids</taxon>
        <taxon>lamiids</taxon>
        <taxon>Solanales</taxon>
        <taxon>Convolvulaceae</taxon>
        <taxon>Cuscuteae</taxon>
        <taxon>Cuscuta</taxon>
        <taxon>Cuscuta subgen. Cuscuta</taxon>
    </lineage>
</organism>
<dbReference type="Gene3D" id="1.10.340.70">
    <property type="match status" value="1"/>
</dbReference>
<evidence type="ECO:0000313" key="3">
    <source>
        <dbReference type="Proteomes" id="UP001152484"/>
    </source>
</evidence>
<dbReference type="InterPro" id="IPR012337">
    <property type="entry name" value="RNaseH-like_sf"/>
</dbReference>
<reference evidence="2" key="1">
    <citation type="submission" date="2022-07" db="EMBL/GenBank/DDBJ databases">
        <authorList>
            <person name="Macas J."/>
            <person name="Novak P."/>
            <person name="Neumann P."/>
        </authorList>
    </citation>
    <scope>NUCLEOTIDE SEQUENCE</scope>
</reference>
<dbReference type="InterPro" id="IPR041588">
    <property type="entry name" value="Integrase_H2C2"/>
</dbReference>
<dbReference type="PROSITE" id="PS50994">
    <property type="entry name" value="INTEGRASE"/>
    <property type="match status" value="1"/>
</dbReference>
<gene>
    <name evidence="2" type="ORF">CEURO_LOCUS22293</name>
</gene>
<comment type="caution">
    <text evidence="2">The sequence shown here is derived from an EMBL/GenBank/DDBJ whole genome shotgun (WGS) entry which is preliminary data.</text>
</comment>
<evidence type="ECO:0000313" key="2">
    <source>
        <dbReference type="EMBL" id="CAH9119366.1"/>
    </source>
</evidence>
<dbReference type="InterPro" id="IPR036397">
    <property type="entry name" value="RNaseH_sf"/>
</dbReference>
<dbReference type="Gene3D" id="3.30.420.10">
    <property type="entry name" value="Ribonuclease H-like superfamily/Ribonuclease H"/>
    <property type="match status" value="1"/>
</dbReference>
<name>A0A9P0ZY56_CUSEU</name>
<dbReference type="OrthoDB" id="1297691at2759"/>
<evidence type="ECO:0000259" key="1">
    <source>
        <dbReference type="PROSITE" id="PS50994"/>
    </source>
</evidence>
<dbReference type="SUPFAM" id="SSF53098">
    <property type="entry name" value="Ribonuclease H-like"/>
    <property type="match status" value="1"/>
</dbReference>
<dbReference type="InterPro" id="IPR001584">
    <property type="entry name" value="Integrase_cat-core"/>
</dbReference>
<accession>A0A9P0ZY56</accession>
<proteinExistence type="predicted"/>
<dbReference type="AlphaFoldDB" id="A0A9P0ZY56"/>
<dbReference type="Proteomes" id="UP001152484">
    <property type="component" value="Unassembled WGS sequence"/>
</dbReference>
<dbReference type="Pfam" id="PF17921">
    <property type="entry name" value="Integrase_H2C2"/>
    <property type="match status" value="1"/>
</dbReference>
<keyword evidence="3" id="KW-1185">Reference proteome</keyword>
<dbReference type="PANTHER" id="PTHR37984">
    <property type="entry name" value="PROTEIN CBG26694"/>
    <property type="match status" value="1"/>
</dbReference>
<sequence>MGLDYEIEYRKGKENVAADALSRLGNGELISMILTEVQSDLLNKIQKNWELEGTAELIKKLKEEPGAVKKYSFSYDKLLRKGKLVVGEDESLRKEIIQNLHSSAMGGHSGNQATNKRIQALFYWKGMKKDIRNFIRCCIICQRNKLILEAPAGLLQPLPIPEAIWVNIFMDFIEGLPESMGKDIILVVVDRLSKYAHFLLLDHPYEASTVAKEYFEHVFKLHGLPKTIISDKDKIFLSKFWQETFKLQQVDLRLSTAYHPQTDGQMEIVNNVWKLTYDA</sequence>
<feature type="domain" description="Integrase catalytic" evidence="1">
    <location>
        <begin position="155"/>
        <end position="279"/>
    </location>
</feature>
<dbReference type="GO" id="GO:0015074">
    <property type="term" value="P:DNA integration"/>
    <property type="evidence" value="ECO:0007669"/>
    <property type="project" value="InterPro"/>
</dbReference>
<dbReference type="InterPro" id="IPR050951">
    <property type="entry name" value="Retrovirus_Pol_polyprotein"/>
</dbReference>
<protein>
    <recommendedName>
        <fullName evidence="1">Integrase catalytic domain-containing protein</fullName>
    </recommendedName>
</protein>
<dbReference type="FunFam" id="1.10.340.70:FF:000001">
    <property type="entry name" value="Retrovirus-related Pol polyprotein from transposon gypsy-like Protein"/>
    <property type="match status" value="1"/>
</dbReference>
<dbReference type="EMBL" id="CAMAPE010000079">
    <property type="protein sequence ID" value="CAH9119366.1"/>
    <property type="molecule type" value="Genomic_DNA"/>
</dbReference>
<dbReference type="PANTHER" id="PTHR37984:SF5">
    <property type="entry name" value="PROTEIN NYNRIN-LIKE"/>
    <property type="match status" value="1"/>
</dbReference>
<dbReference type="GO" id="GO:0003676">
    <property type="term" value="F:nucleic acid binding"/>
    <property type="evidence" value="ECO:0007669"/>
    <property type="project" value="InterPro"/>
</dbReference>